<dbReference type="CDD" id="cd03801">
    <property type="entry name" value="GT4_PimA-like"/>
    <property type="match status" value="1"/>
</dbReference>
<dbReference type="EMBL" id="CP012174">
    <property type="protein sequence ID" value="AKV79293.1"/>
    <property type="molecule type" value="Genomic_DNA"/>
</dbReference>
<dbReference type="Proteomes" id="UP000056255">
    <property type="component" value="Chromosome"/>
</dbReference>
<dbReference type="GO" id="GO:0016757">
    <property type="term" value="F:glycosyltransferase activity"/>
    <property type="evidence" value="ECO:0007669"/>
    <property type="project" value="InterPro"/>
</dbReference>
<accession>A0A088E6J8</accession>
<dbReference type="RefSeq" id="WP_012021774.1">
    <property type="nucleotide sequence ID" value="NZ_AP019770.1"/>
</dbReference>
<dbReference type="PANTHER" id="PTHR46401:SF2">
    <property type="entry name" value="GLYCOSYLTRANSFERASE WBBK-RELATED"/>
    <property type="match status" value="1"/>
</dbReference>
<name>A0A088E6J8_9CREN</name>
<evidence type="ECO:0000313" key="8">
    <source>
        <dbReference type="EMBL" id="AKV81538.1"/>
    </source>
</evidence>
<evidence type="ECO:0000256" key="1">
    <source>
        <dbReference type="ARBA" id="ARBA00022679"/>
    </source>
</evidence>
<proteinExistence type="predicted"/>
<dbReference type="Pfam" id="PF13439">
    <property type="entry name" value="Glyco_transf_4"/>
    <property type="match status" value="1"/>
</dbReference>
<evidence type="ECO:0000259" key="2">
    <source>
        <dbReference type="Pfam" id="PF00534"/>
    </source>
</evidence>
<dbReference type="EMBL" id="CP012176">
    <property type="protein sequence ID" value="AKV83770.1"/>
    <property type="molecule type" value="Genomic_DNA"/>
</dbReference>
<dbReference type="Proteomes" id="UP000062398">
    <property type="component" value="Chromosome"/>
</dbReference>
<dbReference type="EMBL" id="CP012175">
    <property type="protein sequence ID" value="AKV81538.1"/>
    <property type="molecule type" value="Genomic_DNA"/>
</dbReference>
<dbReference type="GeneID" id="91756367"/>
<evidence type="ECO:0000313" key="15">
    <source>
        <dbReference type="Proteomes" id="UP000068832"/>
    </source>
</evidence>
<evidence type="ECO:0000313" key="4">
    <source>
        <dbReference type="EMBL" id="AIM27971.1"/>
    </source>
</evidence>
<dbReference type="PATRIC" id="fig|43687.5.peg.1989"/>
<dbReference type="EMBL" id="CP008822">
    <property type="protein sequence ID" value="AIM27971.1"/>
    <property type="molecule type" value="Genomic_DNA"/>
</dbReference>
<dbReference type="Proteomes" id="UP000068832">
    <property type="component" value="Chromosome"/>
</dbReference>
<sequence length="348" mass="39420">MRLLFINHRDIYHPQAGGAERVILEVARRLAKRGIDVSWLSESVNTSRDYEDGVKLLHAGNRFSLHLYSLLQAGKYDVVIDSVAHAVPFFSYLVNRRSIALVYHVHQEVVKYELDPVTATLVRQLEKGVKNYPWIISISHTTKRDLVSLGVDPRKITVIHNGIDHSLYQPGEKSPTPMILWIGRMKNYKNPLDPIKVFKRLKTRATLVIVGSGDLEEEVKRATLGERDIIYLGRVSEAKKVELYQRAWVTLSTSFIEGWGMTVVEANACGTPVLGYATGSLPEIVEEGVNGFLVGYKDLDGMAQRLEYMLNEDVMKSLSKSSYVSSLKYDWDKTADQYYAKVKEVLQT</sequence>
<feature type="domain" description="Glycosyl transferase family 1" evidence="2">
    <location>
        <begin position="171"/>
        <end position="313"/>
    </location>
</feature>
<dbReference type="AlphaFoldDB" id="A0A088E6J8"/>
<evidence type="ECO:0000313" key="9">
    <source>
        <dbReference type="EMBL" id="AKV83770.1"/>
    </source>
</evidence>
<evidence type="ECO:0000313" key="5">
    <source>
        <dbReference type="EMBL" id="AKV74805.1"/>
    </source>
</evidence>
<dbReference type="Proteomes" id="UP000062475">
    <property type="component" value="Chromosome"/>
</dbReference>
<dbReference type="Proteomes" id="UP000029084">
    <property type="component" value="Chromosome"/>
</dbReference>
<evidence type="ECO:0000313" key="12">
    <source>
        <dbReference type="Proteomes" id="UP000061362"/>
    </source>
</evidence>
<dbReference type="EMBL" id="CP012172">
    <property type="protein sequence ID" value="AKV74805.1"/>
    <property type="molecule type" value="Genomic_DNA"/>
</dbReference>
<dbReference type="InterPro" id="IPR001296">
    <property type="entry name" value="Glyco_trans_1"/>
</dbReference>
<evidence type="ECO:0000313" key="13">
    <source>
        <dbReference type="Proteomes" id="UP000062398"/>
    </source>
</evidence>
<feature type="domain" description="Glycosyltransferase subfamily 4-like N-terminal" evidence="3">
    <location>
        <begin position="17"/>
        <end position="166"/>
    </location>
</feature>
<dbReference type="OMA" id="CWRDTGH"/>
<dbReference type="Gene3D" id="3.40.50.2000">
    <property type="entry name" value="Glycogen Phosphorylase B"/>
    <property type="match status" value="2"/>
</dbReference>
<dbReference type="InterPro" id="IPR028098">
    <property type="entry name" value="Glyco_trans_4-like_N"/>
</dbReference>
<evidence type="ECO:0000313" key="10">
    <source>
        <dbReference type="Proteomes" id="UP000029084"/>
    </source>
</evidence>
<dbReference type="SUPFAM" id="SSF53756">
    <property type="entry name" value="UDP-Glycosyltransferase/glycogen phosphorylase"/>
    <property type="match status" value="1"/>
</dbReference>
<dbReference type="EMBL" id="CP012173">
    <property type="protein sequence ID" value="AKV77041.1"/>
    <property type="molecule type" value="Genomic_DNA"/>
</dbReference>
<reference evidence="12 13" key="2">
    <citation type="journal article" date="2015" name="Genome Announc.">
        <title>Complete Genome Sequences of Evolved Arsenate-Resistant Metallosphaera sedula Strains.</title>
        <authorList>
            <person name="Ai C."/>
            <person name="McCarthy S."/>
            <person name="Schackwitz W."/>
            <person name="Martin J."/>
            <person name="Lipzen A."/>
            <person name="Blum P."/>
        </authorList>
    </citation>
    <scope>NUCLEOTIDE SEQUENCE [LARGE SCALE GENOMIC DNA]</scope>
    <source>
        <strain evidence="7 13">ARS120-1</strain>
        <strain evidence="8 12">ARS120-2</strain>
        <strain evidence="5 15">ARS50-1</strain>
        <strain evidence="6 14">ARS50-2</strain>
    </source>
</reference>
<dbReference type="OrthoDB" id="132546at2157"/>
<protein>
    <submittedName>
        <fullName evidence="4 5">Glycosyl transferase</fullName>
    </submittedName>
</protein>
<gene>
    <name evidence="4" type="ORF">HA72_1844</name>
    <name evidence="5" type="ORF">MsedA_1886</name>
    <name evidence="6" type="ORF">MsedB_1888</name>
    <name evidence="7" type="ORF">MsedC_1886</name>
    <name evidence="8" type="ORF">MsedD_1887</name>
    <name evidence="9" type="ORF">MsedE_1887</name>
</gene>
<keyword evidence="1 4" id="KW-0808">Transferase</keyword>
<evidence type="ECO:0000313" key="14">
    <source>
        <dbReference type="Proteomes" id="UP000062475"/>
    </source>
</evidence>
<dbReference type="PANTHER" id="PTHR46401">
    <property type="entry name" value="GLYCOSYLTRANSFERASE WBBK-RELATED"/>
    <property type="match status" value="1"/>
</dbReference>
<reference evidence="4 10" key="1">
    <citation type="journal article" date="2014" name="J. Bacteriol.">
        <title>Role of an Archaeal PitA Transporter in the Copper and Arsenic Resistance of Metallosphaera sedula, an Extreme Thermoacidophile.</title>
        <authorList>
            <person name="McCarthy S."/>
            <person name="Ai C."/>
            <person name="Wheaton G."/>
            <person name="Tevatia R."/>
            <person name="Eckrich V."/>
            <person name="Kelly R."/>
            <person name="Blum P."/>
        </authorList>
    </citation>
    <scope>NUCLEOTIDE SEQUENCE [LARGE SCALE GENOMIC DNA]</scope>
    <source>
        <strain evidence="4 10">CuR1</strain>
    </source>
</reference>
<evidence type="ECO:0000259" key="3">
    <source>
        <dbReference type="Pfam" id="PF13439"/>
    </source>
</evidence>
<evidence type="ECO:0000313" key="6">
    <source>
        <dbReference type="EMBL" id="AKV77041.1"/>
    </source>
</evidence>
<organism evidence="4 10">
    <name type="scientific">Metallosphaera sedula</name>
    <dbReference type="NCBI Taxonomy" id="43687"/>
    <lineage>
        <taxon>Archaea</taxon>
        <taxon>Thermoproteota</taxon>
        <taxon>Thermoprotei</taxon>
        <taxon>Sulfolobales</taxon>
        <taxon>Sulfolobaceae</taxon>
        <taxon>Metallosphaera</taxon>
    </lineage>
</organism>
<dbReference type="Proteomes" id="UP000061362">
    <property type="component" value="Chromosome"/>
</dbReference>
<evidence type="ECO:0000313" key="7">
    <source>
        <dbReference type="EMBL" id="AKV79293.1"/>
    </source>
</evidence>
<evidence type="ECO:0000313" key="11">
    <source>
        <dbReference type="Proteomes" id="UP000056255"/>
    </source>
</evidence>
<reference evidence="9 11" key="3">
    <citation type="submission" date="2015-07" db="EMBL/GenBank/DDBJ databases">
        <title>Physiological, transcriptional responses and genome re-sequencing of acid resistant extremely thermoacidophilic Metallosphaera sedula SARC-M1.</title>
        <authorList>
            <person name="Ai C."/>
            <person name="McCarthy S."/>
            <person name="Eckrich V."/>
            <person name="Rudrappa D."/>
            <person name="Qiu G."/>
            <person name="Blum P."/>
        </authorList>
    </citation>
    <scope>NUCLEOTIDE SEQUENCE [LARGE SCALE GENOMIC DNA]</scope>
    <source>
        <strain evidence="9 11">SARC-M1</strain>
    </source>
</reference>
<dbReference type="Pfam" id="PF00534">
    <property type="entry name" value="Glycos_transf_1"/>
    <property type="match status" value="1"/>
</dbReference>